<dbReference type="HAMAP" id="MF_01965">
    <property type="entry name" value="NADHX_dehydratase"/>
    <property type="match status" value="1"/>
</dbReference>
<feature type="binding site" evidence="6">
    <location>
        <position position="153"/>
    </location>
    <ligand>
        <name>(6S)-NADPHX</name>
        <dbReference type="ChEBI" id="CHEBI:64076"/>
    </ligand>
</feature>
<evidence type="ECO:0000313" key="9">
    <source>
        <dbReference type="Proteomes" id="UP000831534"/>
    </source>
</evidence>
<dbReference type="NCBIfam" id="TIGR00196">
    <property type="entry name" value="yjeF_cterm"/>
    <property type="match status" value="1"/>
</dbReference>
<dbReference type="InterPro" id="IPR000631">
    <property type="entry name" value="CARKD"/>
</dbReference>
<dbReference type="GO" id="GO:0046496">
    <property type="term" value="P:nicotinamide nucleotide metabolic process"/>
    <property type="evidence" value="ECO:0007669"/>
    <property type="project" value="UniProtKB-UniRule"/>
</dbReference>
<dbReference type="GO" id="GO:0110051">
    <property type="term" value="P:metabolite repair"/>
    <property type="evidence" value="ECO:0007669"/>
    <property type="project" value="TreeGrafter"/>
</dbReference>
<evidence type="ECO:0000256" key="4">
    <source>
        <dbReference type="ARBA" id="ARBA00023027"/>
    </source>
</evidence>
<dbReference type="KEGG" id="ckh:LVJ77_08320"/>
<dbReference type="GO" id="GO:0005524">
    <property type="term" value="F:ATP binding"/>
    <property type="evidence" value="ECO:0007669"/>
    <property type="project" value="UniProtKB-KW"/>
</dbReference>
<feature type="binding site" evidence="6">
    <location>
        <position position="220"/>
    </location>
    <ligand>
        <name>(6S)-NADPHX</name>
        <dbReference type="ChEBI" id="CHEBI:64076"/>
    </ligand>
</feature>
<feature type="binding site" evidence="6">
    <location>
        <position position="48"/>
    </location>
    <ligand>
        <name>(6S)-NADPHX</name>
        <dbReference type="ChEBI" id="CHEBI:64076"/>
    </ligand>
</feature>
<feature type="binding site" evidence="6">
    <location>
        <begin position="190"/>
        <end position="194"/>
    </location>
    <ligand>
        <name>AMP</name>
        <dbReference type="ChEBI" id="CHEBI:456215"/>
    </ligand>
</feature>
<dbReference type="PROSITE" id="PS01050">
    <property type="entry name" value="YJEF_C_2"/>
    <property type="match status" value="1"/>
</dbReference>
<feature type="domain" description="YjeF C-terminal" evidence="7">
    <location>
        <begin position="13"/>
        <end position="280"/>
    </location>
</feature>
<accession>A0A8T9MTC9</accession>
<dbReference type="AlphaFoldDB" id="A0A8T9MTC9"/>
<comment type="catalytic activity">
    <reaction evidence="6">
        <text>(6S)-NADHX + ADP = AMP + phosphate + NADH + H(+)</text>
        <dbReference type="Rhea" id="RHEA:32223"/>
        <dbReference type="ChEBI" id="CHEBI:15378"/>
        <dbReference type="ChEBI" id="CHEBI:43474"/>
        <dbReference type="ChEBI" id="CHEBI:57945"/>
        <dbReference type="ChEBI" id="CHEBI:64074"/>
        <dbReference type="ChEBI" id="CHEBI:456215"/>
        <dbReference type="ChEBI" id="CHEBI:456216"/>
        <dbReference type="EC" id="4.2.1.136"/>
    </reaction>
</comment>
<dbReference type="InterPro" id="IPR029056">
    <property type="entry name" value="Ribokinase-like"/>
</dbReference>
<comment type="subunit">
    <text evidence="6">Homotetramer.</text>
</comment>
<dbReference type="GO" id="GO:0052855">
    <property type="term" value="F:ADP-dependent NAD(P)H-hydrate dehydratase activity"/>
    <property type="evidence" value="ECO:0007669"/>
    <property type="project" value="UniProtKB-UniRule"/>
</dbReference>
<keyword evidence="5 6" id="KW-0456">Lyase</keyword>
<comment type="catalytic activity">
    <reaction evidence="6">
        <text>(6S)-NADPHX + ADP = AMP + phosphate + NADPH + H(+)</text>
        <dbReference type="Rhea" id="RHEA:32235"/>
        <dbReference type="ChEBI" id="CHEBI:15378"/>
        <dbReference type="ChEBI" id="CHEBI:43474"/>
        <dbReference type="ChEBI" id="CHEBI:57783"/>
        <dbReference type="ChEBI" id="CHEBI:64076"/>
        <dbReference type="ChEBI" id="CHEBI:456215"/>
        <dbReference type="ChEBI" id="CHEBI:456216"/>
        <dbReference type="EC" id="4.2.1.136"/>
    </reaction>
</comment>
<comment type="similarity">
    <text evidence="6">Belongs to the NnrD/CARKD family.</text>
</comment>
<comment type="cofactor">
    <cofactor evidence="6">
        <name>Mg(2+)</name>
        <dbReference type="ChEBI" id="CHEBI:18420"/>
    </cofactor>
</comment>
<dbReference type="RefSeq" id="WP_027009536.1">
    <property type="nucleotide sequence ID" value="NZ_CP091521.1"/>
</dbReference>
<dbReference type="GO" id="GO:0052856">
    <property type="term" value="F:NAD(P)HX epimerase activity"/>
    <property type="evidence" value="ECO:0007669"/>
    <property type="project" value="TreeGrafter"/>
</dbReference>
<evidence type="ECO:0000313" key="8">
    <source>
        <dbReference type="EMBL" id="UOP04344.1"/>
    </source>
</evidence>
<dbReference type="Pfam" id="PF01256">
    <property type="entry name" value="Carb_kinase"/>
    <property type="match status" value="1"/>
</dbReference>
<dbReference type="InterPro" id="IPR017953">
    <property type="entry name" value="Carbohydrate_kinase_pred_CS"/>
</dbReference>
<evidence type="ECO:0000256" key="6">
    <source>
        <dbReference type="HAMAP-Rule" id="MF_01965"/>
    </source>
</evidence>
<evidence type="ECO:0000256" key="3">
    <source>
        <dbReference type="ARBA" id="ARBA00022857"/>
    </source>
</evidence>
<proteinExistence type="inferred from homology"/>
<dbReference type="Gene3D" id="3.40.1190.20">
    <property type="match status" value="1"/>
</dbReference>
<feature type="binding site" evidence="6">
    <location>
        <position position="219"/>
    </location>
    <ligand>
        <name>AMP</name>
        <dbReference type="ChEBI" id="CHEBI:456215"/>
    </ligand>
</feature>
<dbReference type="PANTHER" id="PTHR12592:SF0">
    <property type="entry name" value="ATP-DEPENDENT (S)-NAD(P)H-HYDRATE DEHYDRATASE"/>
    <property type="match status" value="1"/>
</dbReference>
<dbReference type="SUPFAM" id="SSF53613">
    <property type="entry name" value="Ribokinase-like"/>
    <property type="match status" value="1"/>
</dbReference>
<keyword evidence="4 6" id="KW-0520">NAD</keyword>
<sequence>MTPFDTETCRRYALQHFPDICRARPADSHKGTFGTAAVLGGSKGMSGAALLAGEAAMYGGCGKVLVGLEHYPPPAHRARLELMIDDAAAVAAADADVWIVGCGLAQTDSAAALLQHVCQRARVLVLDAGALHLLPKHPLPAPSADTVRVLTPHPGEAAKLLKSTPDAIVQNRVWAARELATRHQAWVVLKGHESVIASASGFLRINRNGNAGLATAGSGDVLAGLLGSLLAQGIAVEQAVAAAVWLHGAAAEWLAARQTGPIGLLAGELPVAVRWLRNRLVTVAGNN</sequence>
<gene>
    <name evidence="6" type="primary">nnrD</name>
    <name evidence="8" type="ORF">LVJ77_08320</name>
</gene>
<dbReference type="PANTHER" id="PTHR12592">
    <property type="entry name" value="ATP-DEPENDENT (S)-NAD(P)H-HYDRATE DEHYDRATASE FAMILY MEMBER"/>
    <property type="match status" value="1"/>
</dbReference>
<dbReference type="CDD" id="cd01171">
    <property type="entry name" value="YXKO-related"/>
    <property type="match status" value="1"/>
</dbReference>
<organism evidence="8 9">
    <name type="scientific">Conchiformibius kuhniae</name>
    <dbReference type="NCBI Taxonomy" id="211502"/>
    <lineage>
        <taxon>Bacteria</taxon>
        <taxon>Pseudomonadati</taxon>
        <taxon>Pseudomonadota</taxon>
        <taxon>Betaproteobacteria</taxon>
        <taxon>Neisseriales</taxon>
        <taxon>Neisseriaceae</taxon>
        <taxon>Conchiformibius</taxon>
    </lineage>
</organism>
<evidence type="ECO:0000256" key="2">
    <source>
        <dbReference type="ARBA" id="ARBA00022840"/>
    </source>
</evidence>
<feature type="binding site" evidence="6">
    <location>
        <position position="103"/>
    </location>
    <ligand>
        <name>(6S)-NADPHX</name>
        <dbReference type="ChEBI" id="CHEBI:64076"/>
    </ligand>
</feature>
<keyword evidence="3 6" id="KW-0521">NADP</keyword>
<protein>
    <recommendedName>
        <fullName evidence="6">ADP-dependent (S)-NAD(P)H-hydrate dehydratase</fullName>
        <ecNumber evidence="6">4.2.1.136</ecNumber>
    </recommendedName>
    <alternativeName>
        <fullName evidence="6">ADP-dependent NAD(P)HX dehydratase</fullName>
    </alternativeName>
</protein>
<evidence type="ECO:0000259" key="7">
    <source>
        <dbReference type="PROSITE" id="PS51383"/>
    </source>
</evidence>
<evidence type="ECO:0000256" key="5">
    <source>
        <dbReference type="ARBA" id="ARBA00023239"/>
    </source>
</evidence>
<name>A0A8T9MTC9_9NEIS</name>
<comment type="function">
    <text evidence="6">Catalyzes the dehydration of the S-form of NAD(P)HX at the expense of ADP, which is converted to AMP. Together with NAD(P)HX epimerase, which catalyzes the epimerization of the S- and R-forms, the enzyme allows the repair of both epimers of NAD(P)HX, a damaged form of NAD(P)H that is a result of enzymatic or heat-dependent hydration.</text>
</comment>
<keyword evidence="9" id="KW-1185">Reference proteome</keyword>
<reference evidence="8" key="1">
    <citation type="journal article" date="2022" name="Res Sq">
        <title>Evolution of multicellular longitudinally dividing oral cavity symbionts (Neisseriaceae).</title>
        <authorList>
            <person name="Nyongesa S."/>
            <person name="Weber P."/>
            <person name="Bernet E."/>
            <person name="Pullido F."/>
            <person name="Nieckarz M."/>
            <person name="Delaby M."/>
            <person name="Nieves C."/>
            <person name="Viehboeck T."/>
            <person name="Krause N."/>
            <person name="Rivera-Millot A."/>
            <person name="Nakamura A."/>
            <person name="Vischer N."/>
            <person name="VanNieuwenhze M."/>
            <person name="Brun Y."/>
            <person name="Cava F."/>
            <person name="Bulgheresi S."/>
            <person name="Veyrier F."/>
        </authorList>
    </citation>
    <scope>NUCLEOTIDE SEQUENCE</scope>
    <source>
        <strain evidence="8">17694</strain>
    </source>
</reference>
<reference evidence="8" key="2">
    <citation type="submission" date="2024-09" db="EMBL/GenBank/DDBJ databases">
        <authorList>
            <person name="Veyrier F.J."/>
        </authorList>
    </citation>
    <scope>NUCLEOTIDE SEQUENCE</scope>
    <source>
        <strain evidence="8">17694</strain>
    </source>
</reference>
<evidence type="ECO:0000256" key="1">
    <source>
        <dbReference type="ARBA" id="ARBA00022741"/>
    </source>
</evidence>
<dbReference type="EC" id="4.2.1.136" evidence="6"/>
<dbReference type="PROSITE" id="PS51383">
    <property type="entry name" value="YJEF_C_3"/>
    <property type="match status" value="1"/>
</dbReference>
<keyword evidence="2 6" id="KW-0067">ATP-binding</keyword>
<keyword evidence="1 6" id="KW-0547">Nucleotide-binding</keyword>
<dbReference type="Proteomes" id="UP000831534">
    <property type="component" value="Chromosome"/>
</dbReference>
<dbReference type="EMBL" id="CP091521">
    <property type="protein sequence ID" value="UOP04344.1"/>
    <property type="molecule type" value="Genomic_DNA"/>
</dbReference>